<dbReference type="OMA" id="SEHEECQ"/>
<dbReference type="EMBL" id="HG673133">
    <property type="protein sequence ID" value="CDI83075.1"/>
    <property type="molecule type" value="Genomic_DNA"/>
</dbReference>
<organism evidence="2 3">
    <name type="scientific">Eimeria acervulina</name>
    <name type="common">Coccidian parasite</name>
    <dbReference type="NCBI Taxonomy" id="5801"/>
    <lineage>
        <taxon>Eukaryota</taxon>
        <taxon>Sar</taxon>
        <taxon>Alveolata</taxon>
        <taxon>Apicomplexa</taxon>
        <taxon>Conoidasida</taxon>
        <taxon>Coccidia</taxon>
        <taxon>Eucoccidiorida</taxon>
        <taxon>Eimeriorina</taxon>
        <taxon>Eimeriidae</taxon>
        <taxon>Eimeria</taxon>
    </lineage>
</organism>
<feature type="region of interest" description="Disordered" evidence="1">
    <location>
        <begin position="65"/>
        <end position="98"/>
    </location>
</feature>
<name>U6GSD4_EIMAC</name>
<protein>
    <submittedName>
        <fullName evidence="2">Uncharacterized protein</fullName>
    </submittedName>
</protein>
<evidence type="ECO:0000313" key="2">
    <source>
        <dbReference type="EMBL" id="CDI83075.1"/>
    </source>
</evidence>
<dbReference type="OrthoDB" id="347609at2759"/>
<evidence type="ECO:0000313" key="3">
    <source>
        <dbReference type="Proteomes" id="UP000018050"/>
    </source>
</evidence>
<dbReference type="AlphaFoldDB" id="U6GSD4"/>
<dbReference type="RefSeq" id="XP_013247740.1">
    <property type="nucleotide sequence ID" value="XM_013392286.1"/>
</dbReference>
<keyword evidence="3" id="KW-1185">Reference proteome</keyword>
<reference evidence="2" key="2">
    <citation type="submission" date="2013-10" db="EMBL/GenBank/DDBJ databases">
        <authorList>
            <person name="Aslett M."/>
        </authorList>
    </citation>
    <scope>NUCLEOTIDE SEQUENCE</scope>
    <source>
        <strain evidence="2">Houghton</strain>
    </source>
</reference>
<feature type="compositionally biased region" description="Acidic residues" evidence="1">
    <location>
        <begin position="73"/>
        <end position="86"/>
    </location>
</feature>
<proteinExistence type="predicted"/>
<dbReference type="VEuPathDB" id="ToxoDB:EAH_00068270"/>
<dbReference type="Proteomes" id="UP000018050">
    <property type="component" value="Unassembled WGS sequence"/>
</dbReference>
<reference evidence="2" key="1">
    <citation type="submission" date="2013-10" db="EMBL/GenBank/DDBJ databases">
        <title>Genomic analysis of the causative agents of coccidiosis in chickens.</title>
        <authorList>
            <person name="Reid A.J."/>
            <person name="Blake D."/>
            <person name="Billington K."/>
            <person name="Browne H."/>
            <person name="Dunn M."/>
            <person name="Hung S."/>
            <person name="Kawahara F."/>
            <person name="Miranda-Saavedra D."/>
            <person name="Mourier T."/>
            <person name="Nagra H."/>
            <person name="Otto T.D."/>
            <person name="Rawlings N."/>
            <person name="Sanchez A."/>
            <person name="Sanders M."/>
            <person name="Subramaniam C."/>
            <person name="Tay Y."/>
            <person name="Dear P."/>
            <person name="Doerig C."/>
            <person name="Gruber A."/>
            <person name="Parkinson J."/>
            <person name="Shirley M."/>
            <person name="Wan K.L."/>
            <person name="Berriman M."/>
            <person name="Tomley F."/>
            <person name="Pain A."/>
        </authorList>
    </citation>
    <scope>NUCLEOTIDE SEQUENCE</scope>
    <source>
        <strain evidence="2">Houghton</strain>
    </source>
</reference>
<sequence length="340" mass="37654">MQSTQGEGPNIGGVSDVRQTDTGIAAVGWLRTLESGSGEPVLGRTAAKLKSAKLKSPDAFASGMASEVKSSELIEESEGAGEDQSEHEECQWPVDASHLPPSAAPSTVCILASANLPVRTVPKIPRSSNDPRLHPYVRMPVVEAGVVPHDFDPSGVFAPSSKSFPFTKSLHEMRQLFAKPTLNQQDVDILMDMARGLANNLWLKAASTLRQVRPVFASASLGNTFLAMDYVVSAVELLGGHMKLDMWWENFAQAFDTNYNLPPSTEFHRSSARFNAYLANQLLNALRIYKTRRRPPLTLVIELKRNLFFAAHSPPLFKSSQWDPWRQDHNFFEEFGYEPQ</sequence>
<dbReference type="GeneID" id="25274895"/>
<evidence type="ECO:0000256" key="1">
    <source>
        <dbReference type="SAM" id="MobiDB-lite"/>
    </source>
</evidence>
<accession>U6GSD4</accession>
<gene>
    <name evidence="2" type="ORF">EAH_00068270</name>
</gene>